<protein>
    <submittedName>
        <fullName evidence="2">ABC transporter substrate-binding protein</fullName>
    </submittedName>
</protein>
<dbReference type="SUPFAM" id="SSF53822">
    <property type="entry name" value="Periplasmic binding protein-like I"/>
    <property type="match status" value="1"/>
</dbReference>
<keyword evidence="3" id="KW-1185">Reference proteome</keyword>
<proteinExistence type="predicted"/>
<reference evidence="2 3" key="1">
    <citation type="submission" date="2019-07" db="EMBL/GenBank/DDBJ databases">
        <title>Georgenia wutianyii sp. nov. and Georgenia *** sp. nov. isolated from plateau pika (Ochotona curzoniae) in the Qinghai-Tibet plateau of China.</title>
        <authorList>
            <person name="Tian Z."/>
        </authorList>
    </citation>
    <scope>NUCLEOTIDE SEQUENCE [LARGE SCALE GENOMIC DNA]</scope>
    <source>
        <strain evidence="2 3">Z446</strain>
    </source>
</reference>
<feature type="chain" id="PRO_5039378379" evidence="1">
    <location>
        <begin position="49"/>
        <end position="358"/>
    </location>
</feature>
<dbReference type="EMBL" id="VJXR01000001">
    <property type="protein sequence ID" value="TRW47624.1"/>
    <property type="molecule type" value="Genomic_DNA"/>
</dbReference>
<dbReference type="Proteomes" id="UP000318693">
    <property type="component" value="Unassembled WGS sequence"/>
</dbReference>
<dbReference type="PANTHER" id="PTHR35271:SF1">
    <property type="entry name" value="ABC TRANSPORTER, SUBSTRATE-BINDING LIPOPROTEIN"/>
    <property type="match status" value="1"/>
</dbReference>
<evidence type="ECO:0000313" key="2">
    <source>
        <dbReference type="EMBL" id="TRW47624.1"/>
    </source>
</evidence>
<organism evidence="2 3">
    <name type="scientific">Georgenia yuyongxinii</name>
    <dbReference type="NCBI Taxonomy" id="2589797"/>
    <lineage>
        <taxon>Bacteria</taxon>
        <taxon>Bacillati</taxon>
        <taxon>Actinomycetota</taxon>
        <taxon>Actinomycetes</taxon>
        <taxon>Micrococcales</taxon>
        <taxon>Bogoriellaceae</taxon>
        <taxon>Georgenia</taxon>
    </lineage>
</organism>
<dbReference type="PANTHER" id="PTHR35271">
    <property type="entry name" value="ABC TRANSPORTER, SUBSTRATE-BINDING LIPOPROTEIN-RELATED"/>
    <property type="match status" value="1"/>
</dbReference>
<sequence length="358" mass="36521">MAPPSCRHPEGTTIVKTAARSQRGRRPRPSMLVAALLALLVLAGCSQAQQSDAATTPASTDGSEPLEVGILLMLQAQVVDDMSQAFQDELTARLGSREVTFEVRNANGDPNLVNSITKYFAGSDADAFAVLGTPAVIAMAQQIPDRPIFALGIGDPVHAGVAESLEQPGGNVTGSIDFVNPQIILDEVLKIQPGVTALGTVFNPSNDNLRVWVDLLKDAVAQHPEMTLVEATVSGTPDVAAAARSLAGRTDAVLIGPDAQVIAGMSAVAAVGSTSGIPVYQTSGAPDIAGVLASIGPDYAELGARTGEVAAVVLGGQSASSTPFYVPDGAALTINGTTLESLPLEVPASVLGSAEVIE</sequence>
<dbReference type="Pfam" id="PF04392">
    <property type="entry name" value="ABC_sub_bind"/>
    <property type="match status" value="1"/>
</dbReference>
<dbReference type="Gene3D" id="3.40.50.2300">
    <property type="match status" value="2"/>
</dbReference>
<keyword evidence="1" id="KW-0732">Signal</keyword>
<dbReference type="AlphaFoldDB" id="A0A552WXX2"/>
<accession>A0A552WXX2</accession>
<evidence type="ECO:0000256" key="1">
    <source>
        <dbReference type="SAM" id="SignalP"/>
    </source>
</evidence>
<gene>
    <name evidence="2" type="ORF">FJ693_00515</name>
</gene>
<feature type="signal peptide" evidence="1">
    <location>
        <begin position="1"/>
        <end position="48"/>
    </location>
</feature>
<evidence type="ECO:0000313" key="3">
    <source>
        <dbReference type="Proteomes" id="UP000318693"/>
    </source>
</evidence>
<comment type="caution">
    <text evidence="2">The sequence shown here is derived from an EMBL/GenBank/DDBJ whole genome shotgun (WGS) entry which is preliminary data.</text>
</comment>
<dbReference type="CDD" id="cd06325">
    <property type="entry name" value="PBP1_ABC_unchar_transporter"/>
    <property type="match status" value="1"/>
</dbReference>
<dbReference type="InterPro" id="IPR007487">
    <property type="entry name" value="ABC_transpt-TYRBP-like"/>
</dbReference>
<name>A0A552WXX2_9MICO</name>
<dbReference type="InterPro" id="IPR028082">
    <property type="entry name" value="Peripla_BP_I"/>
</dbReference>